<feature type="domain" description="BZIP" evidence="17">
    <location>
        <begin position="1"/>
        <end position="58"/>
    </location>
</feature>
<evidence type="ECO:0000256" key="2">
    <source>
        <dbReference type="ARBA" id="ARBA00009050"/>
    </source>
</evidence>
<dbReference type="GO" id="GO:0005654">
    <property type="term" value="C:nucleoplasm"/>
    <property type="evidence" value="ECO:0007669"/>
    <property type="project" value="Ensembl"/>
</dbReference>
<dbReference type="PROSITE" id="PS50217">
    <property type="entry name" value="BZIP"/>
    <property type="match status" value="1"/>
</dbReference>
<dbReference type="GO" id="GO:0045944">
    <property type="term" value="P:positive regulation of transcription by RNA polymerase II"/>
    <property type="evidence" value="ECO:0007669"/>
    <property type="project" value="Ensembl"/>
</dbReference>
<evidence type="ECO:0000256" key="1">
    <source>
        <dbReference type="ARBA" id="ARBA00004648"/>
    </source>
</evidence>
<dbReference type="InterPro" id="IPR046347">
    <property type="entry name" value="bZIP_sf"/>
</dbReference>
<evidence type="ECO:0000313" key="19">
    <source>
        <dbReference type="Proteomes" id="UP000694392"/>
    </source>
</evidence>
<keyword evidence="10 16" id="KW-0472">Membrane</keyword>
<evidence type="ECO:0000256" key="5">
    <source>
        <dbReference type="ARBA" id="ARBA00022824"/>
    </source>
</evidence>
<evidence type="ECO:0000313" key="18">
    <source>
        <dbReference type="Ensembl" id="ENSSPUP00000004566.1"/>
    </source>
</evidence>
<dbReference type="GO" id="GO:0031965">
    <property type="term" value="C:nuclear membrane"/>
    <property type="evidence" value="ECO:0007669"/>
    <property type="project" value="Ensembl"/>
</dbReference>
<evidence type="ECO:0000256" key="10">
    <source>
        <dbReference type="ARBA" id="ARBA00023136"/>
    </source>
</evidence>
<comment type="subcellular location">
    <subcellularLocation>
        <location evidence="1">Endoplasmic reticulum membrane</location>
        <topology evidence="1">Single-pass type II membrane protein</topology>
    </subcellularLocation>
</comment>
<keyword evidence="9" id="KW-0238">DNA-binding</keyword>
<evidence type="ECO:0000256" key="3">
    <source>
        <dbReference type="ARBA" id="ARBA00013878"/>
    </source>
</evidence>
<evidence type="ECO:0000256" key="16">
    <source>
        <dbReference type="SAM" id="Phobius"/>
    </source>
</evidence>
<keyword evidence="8" id="KW-0805">Transcription regulation</keyword>
<feature type="region of interest" description="Disordered" evidence="15">
    <location>
        <begin position="117"/>
        <end position="209"/>
    </location>
</feature>
<name>A0A8D0GFD7_SPHPU</name>
<evidence type="ECO:0000256" key="14">
    <source>
        <dbReference type="ARBA" id="ARBA00023242"/>
    </source>
</evidence>
<evidence type="ECO:0000259" key="17">
    <source>
        <dbReference type="PROSITE" id="PS50217"/>
    </source>
</evidence>
<comment type="similarity">
    <text evidence="2">Belongs to the bZIP family. ATF subfamily.</text>
</comment>
<dbReference type="Proteomes" id="UP000694392">
    <property type="component" value="Unplaced"/>
</dbReference>
<evidence type="ECO:0000256" key="9">
    <source>
        <dbReference type="ARBA" id="ARBA00023125"/>
    </source>
</evidence>
<dbReference type="CDD" id="cd14689">
    <property type="entry name" value="bZIP_CREB3"/>
    <property type="match status" value="1"/>
</dbReference>
<keyword evidence="4 16" id="KW-0812">Transmembrane</keyword>
<dbReference type="Gene3D" id="1.20.5.170">
    <property type="match status" value="1"/>
</dbReference>
<evidence type="ECO:0000256" key="8">
    <source>
        <dbReference type="ARBA" id="ARBA00023015"/>
    </source>
</evidence>
<keyword evidence="19" id="KW-1185">Reference proteome</keyword>
<protein>
    <recommendedName>
        <fullName evidence="3">Cyclic AMP-responsive element-binding protein 3-like protein 4</fullName>
    </recommendedName>
</protein>
<dbReference type="GO" id="GO:0005789">
    <property type="term" value="C:endoplasmic reticulum membrane"/>
    <property type="evidence" value="ECO:0007669"/>
    <property type="project" value="UniProtKB-SubCell"/>
</dbReference>
<evidence type="ECO:0000256" key="15">
    <source>
        <dbReference type="SAM" id="MobiDB-lite"/>
    </source>
</evidence>
<evidence type="ECO:0000256" key="11">
    <source>
        <dbReference type="ARBA" id="ARBA00023159"/>
    </source>
</evidence>
<keyword evidence="6" id="KW-0735">Signal-anchor</keyword>
<dbReference type="GeneTree" id="ENSGT00940000160806"/>
<feature type="compositionally biased region" description="Polar residues" evidence="15">
    <location>
        <begin position="167"/>
        <end position="184"/>
    </location>
</feature>
<gene>
    <name evidence="18" type="primary">CREB3L4</name>
</gene>
<keyword evidence="13" id="KW-0325">Glycoprotein</keyword>
<dbReference type="SMART" id="SM00338">
    <property type="entry name" value="BRLZ"/>
    <property type="match status" value="1"/>
</dbReference>
<keyword evidence="7 16" id="KW-1133">Transmembrane helix</keyword>
<reference evidence="18" key="1">
    <citation type="submission" date="2025-08" db="UniProtKB">
        <authorList>
            <consortium name="Ensembl"/>
        </authorList>
    </citation>
    <scope>IDENTIFICATION</scope>
</reference>
<keyword evidence="12" id="KW-0804">Transcription</keyword>
<dbReference type="PANTHER" id="PTHR45996">
    <property type="entry name" value="AGAP001464-PB"/>
    <property type="match status" value="1"/>
</dbReference>
<evidence type="ECO:0000256" key="4">
    <source>
        <dbReference type="ARBA" id="ARBA00022692"/>
    </source>
</evidence>
<reference evidence="18" key="2">
    <citation type="submission" date="2025-09" db="UniProtKB">
        <authorList>
            <consortium name="Ensembl"/>
        </authorList>
    </citation>
    <scope>IDENTIFICATION</scope>
</reference>
<dbReference type="GO" id="GO:0005739">
    <property type="term" value="C:mitochondrion"/>
    <property type="evidence" value="ECO:0007669"/>
    <property type="project" value="Ensembl"/>
</dbReference>
<dbReference type="OMA" id="PVHADEM"/>
<proteinExistence type="inferred from homology"/>
<keyword evidence="11" id="KW-0010">Activator</keyword>
<dbReference type="FunFam" id="1.20.5.170:FF:000042">
    <property type="entry name" value="Cyclic AMP-responsive element-binding protein 3-like protein 3"/>
    <property type="match status" value="1"/>
</dbReference>
<organism evidence="18 19">
    <name type="scientific">Sphenodon punctatus</name>
    <name type="common">Tuatara</name>
    <name type="synonym">Hatteria punctata</name>
    <dbReference type="NCBI Taxonomy" id="8508"/>
    <lineage>
        <taxon>Eukaryota</taxon>
        <taxon>Metazoa</taxon>
        <taxon>Chordata</taxon>
        <taxon>Craniata</taxon>
        <taxon>Vertebrata</taxon>
        <taxon>Euteleostomi</taxon>
        <taxon>Lepidosauria</taxon>
        <taxon>Sphenodontia</taxon>
        <taxon>Sphenodontidae</taxon>
        <taxon>Sphenodon</taxon>
    </lineage>
</organism>
<feature type="transmembrane region" description="Helical" evidence="16">
    <location>
        <begin position="74"/>
        <end position="92"/>
    </location>
</feature>
<dbReference type="Ensembl" id="ENSSPUT00000004845.1">
    <property type="protein sequence ID" value="ENSSPUP00000004566.1"/>
    <property type="gene ID" value="ENSSPUG00000003512.1"/>
</dbReference>
<evidence type="ECO:0000256" key="12">
    <source>
        <dbReference type="ARBA" id="ARBA00023163"/>
    </source>
</evidence>
<keyword evidence="5" id="KW-0256">Endoplasmic reticulum</keyword>
<evidence type="ECO:0000256" key="13">
    <source>
        <dbReference type="ARBA" id="ARBA00023180"/>
    </source>
</evidence>
<dbReference type="Pfam" id="PF00170">
    <property type="entry name" value="bZIP_1"/>
    <property type="match status" value="1"/>
</dbReference>
<dbReference type="InterPro" id="IPR051381">
    <property type="entry name" value="CREB_ATF_subfamily"/>
</dbReference>
<sequence>RKIRNKQSAQDSRRRKKEYIEGLESRVTACSAQNQLLQNKVSELEKHNGSLLSQLRRLRGLIAPTSNKAAQTSTCLLILIFSLGLLILPSYSPLRGGPRPDREGYKPIGVISRTILTKGGFLDPAEPPSTKEPDLSRQDPEPPQGHLLGAATVQEGADENPRLPQERGTNTSALPQPSDPQTEPQEGLIQGKRPRGNVDAAKPVHADEM</sequence>
<dbReference type="GO" id="GO:0005794">
    <property type="term" value="C:Golgi apparatus"/>
    <property type="evidence" value="ECO:0007669"/>
    <property type="project" value="Ensembl"/>
</dbReference>
<dbReference type="InterPro" id="IPR004827">
    <property type="entry name" value="bZIP"/>
</dbReference>
<dbReference type="PANTHER" id="PTHR45996:SF2">
    <property type="entry name" value="CYCLIC AMP-RESPONSIVE ELEMENT-BINDING PROTEIN 3-LIKE PROTEIN 4"/>
    <property type="match status" value="1"/>
</dbReference>
<dbReference type="AlphaFoldDB" id="A0A8D0GFD7"/>
<dbReference type="GO" id="GO:0000981">
    <property type="term" value="F:DNA-binding transcription factor activity, RNA polymerase II-specific"/>
    <property type="evidence" value="ECO:0007669"/>
    <property type="project" value="TreeGrafter"/>
</dbReference>
<feature type="compositionally biased region" description="Basic and acidic residues" evidence="15">
    <location>
        <begin position="129"/>
        <end position="140"/>
    </location>
</feature>
<evidence type="ECO:0000256" key="7">
    <source>
        <dbReference type="ARBA" id="ARBA00022989"/>
    </source>
</evidence>
<keyword evidence="14" id="KW-0539">Nucleus</keyword>
<accession>A0A8D0GFD7</accession>
<dbReference type="SUPFAM" id="SSF57959">
    <property type="entry name" value="Leucine zipper domain"/>
    <property type="match status" value="1"/>
</dbReference>
<dbReference type="GO" id="GO:0000978">
    <property type="term" value="F:RNA polymerase II cis-regulatory region sequence-specific DNA binding"/>
    <property type="evidence" value="ECO:0007669"/>
    <property type="project" value="TreeGrafter"/>
</dbReference>
<evidence type="ECO:0000256" key="6">
    <source>
        <dbReference type="ARBA" id="ARBA00022968"/>
    </source>
</evidence>